<organism evidence="2">
    <name type="scientific">Albugo laibachii Nc14</name>
    <dbReference type="NCBI Taxonomy" id="890382"/>
    <lineage>
        <taxon>Eukaryota</taxon>
        <taxon>Sar</taxon>
        <taxon>Stramenopiles</taxon>
        <taxon>Oomycota</taxon>
        <taxon>Peronosporomycetes</taxon>
        <taxon>Albuginales</taxon>
        <taxon>Albuginaceae</taxon>
        <taxon>Albugo</taxon>
    </lineage>
</organism>
<protein>
    <submittedName>
        <fullName evidence="2">Pollike protein putative</fullName>
    </submittedName>
</protein>
<dbReference type="Pfam" id="PF00078">
    <property type="entry name" value="RVT_1"/>
    <property type="match status" value="1"/>
</dbReference>
<accession>F0WG47</accession>
<gene>
    <name evidence="2" type="primary">AlNc14C87G5577</name>
    <name evidence="2" type="ORF">ALNC14_063250</name>
</gene>
<dbReference type="InterPro" id="IPR000477">
    <property type="entry name" value="RT_dom"/>
</dbReference>
<proteinExistence type="predicted"/>
<evidence type="ECO:0000313" key="2">
    <source>
        <dbReference type="EMBL" id="CCA20182.1"/>
    </source>
</evidence>
<dbReference type="AlphaFoldDB" id="F0WG47"/>
<sequence length="1009" mass="118114">MEAILMLEQLRTTSNPGKMWESWKTKMKKQLQAIEKKIAQDSRRDVESTQRVLESAAAQYREKDTPESRYFFESSLQQFRSSVENTARYNQDESFDHHVKHMESSSRYFFRPPDSSCRRVPIENVTKKCGTVTSNPREVVEEFMDHWGGVMGDISSSTTDSADPCFRNQNKLLDSIQVSLESEEQDRLSTRLSTTEIAEEIKHMRSKSSPGLDGLPDAIYQVDPETFGECLKIVFEFQLKHGSLLWLQRHSAITLLHKKGSRSDPGNYRPIPLLCVDVKVLSKVLAHRLQRFLPKLVHQDQKEFVRGRSMHHHIRHLADIQNLATYRGEEAYAAFLDFEKAYDRVNWTYMLRVWKKWLMINGNITPSVTPQRGVKQGDPLSALLFLMTFEPLGNFLRQHEEHGIWINGTTVATGLFFADDSTLLSESPNGVLAQLELVQVYCHGSGAKLNLSKSSLLSLNRTFPCPRIPNLTVLGPDDSVKYLGIPFSQIPIASMVISTLDQRFYDGFGVWFRRAHTVRGRLLVAQTMILSRLWHYTMHVDIPTETIRQWQSMLKRFVLGRKHKKNSKHVHLISKEFLYLRRQYGGLQIPFLKGRLKQQRIHFLQQFASDASTIIPSNWTTASTELLQLIQPPFGPHKTLDIFTIATHRHGKMVQWESTSSWWKQAFKMWHQIDWNITISHLSVLQRRQYYMKQPVWFHCDRVLHYEVATRNPNAENVWYNLGMVDETHRTFRKSFAQVFEIRNLQYFFRDCDTWLTKQDFIDQFYNDEELNTSDMAEERLLGRLYNEVTQLLQRIHSTSGLITWISPSSCGRPFSVGVTSKEKQYYFPAIPRLQPSRIVWKPPEATKTHPLLTHWSSRERSEATDTERVRTFTATSRHLRKRVLPIFEDVQFRLAFRMLPVRSRFWFLKDMQPNTILCIQPSCGEVESDQHLFFDCDHTARLWLELLQTWDQVFSSRPRWTNIACAIVPPVRTEWKDYQQILSDLWLALQTVTLHFIWSDRNRILFDD</sequence>
<dbReference type="CDD" id="cd01650">
    <property type="entry name" value="RT_nLTR_like"/>
    <property type="match status" value="1"/>
</dbReference>
<evidence type="ECO:0000259" key="1">
    <source>
        <dbReference type="PROSITE" id="PS50878"/>
    </source>
</evidence>
<reference evidence="2" key="2">
    <citation type="submission" date="2011-02" db="EMBL/GenBank/DDBJ databases">
        <authorList>
            <person name="MacLean D."/>
        </authorList>
    </citation>
    <scope>NUCLEOTIDE SEQUENCE</scope>
</reference>
<dbReference type="PANTHER" id="PTHR19446">
    <property type="entry name" value="REVERSE TRANSCRIPTASES"/>
    <property type="match status" value="1"/>
</dbReference>
<dbReference type="EMBL" id="FR824132">
    <property type="protein sequence ID" value="CCA20182.1"/>
    <property type="molecule type" value="Genomic_DNA"/>
</dbReference>
<name>F0WG47_9STRA</name>
<dbReference type="PROSITE" id="PS50878">
    <property type="entry name" value="RT_POL"/>
    <property type="match status" value="1"/>
</dbReference>
<feature type="domain" description="Reverse transcriptase" evidence="1">
    <location>
        <begin position="237"/>
        <end position="487"/>
    </location>
</feature>
<reference evidence="2" key="1">
    <citation type="journal article" date="2011" name="PLoS Biol.">
        <title>Gene gain and loss during evolution of obligate parasitism in the white rust pathogen of Arabidopsis thaliana.</title>
        <authorList>
            <person name="Kemen E."/>
            <person name="Gardiner A."/>
            <person name="Schultz-Larsen T."/>
            <person name="Kemen A.C."/>
            <person name="Balmuth A.L."/>
            <person name="Robert-Seilaniantz A."/>
            <person name="Bailey K."/>
            <person name="Holub E."/>
            <person name="Studholme D.J."/>
            <person name="Maclean D."/>
            <person name="Jones J.D."/>
        </authorList>
    </citation>
    <scope>NUCLEOTIDE SEQUENCE</scope>
</reference>
<dbReference type="HOGENOM" id="CLU_298170_0_0_1"/>